<protein>
    <submittedName>
        <fullName evidence="1">Uncharacterized protein</fullName>
    </submittedName>
</protein>
<dbReference type="EMBL" id="VSRR010121932">
    <property type="protein sequence ID" value="MPD00209.1"/>
    <property type="molecule type" value="Genomic_DNA"/>
</dbReference>
<keyword evidence="2" id="KW-1185">Reference proteome</keyword>
<dbReference type="AlphaFoldDB" id="A0A5B7K4T3"/>
<accession>A0A5B7K4T3</accession>
<name>A0A5B7K4T3_PORTR</name>
<proteinExistence type="predicted"/>
<evidence type="ECO:0000313" key="2">
    <source>
        <dbReference type="Proteomes" id="UP000324222"/>
    </source>
</evidence>
<evidence type="ECO:0000313" key="1">
    <source>
        <dbReference type="EMBL" id="MPD00209.1"/>
    </source>
</evidence>
<sequence>MLASFYNAPNIFFSHSSTLNLLFNSPSFTTSLFTGPQVPPAGPGRLVAPASSIPVWGAATHTPPPSGNHRPAPLAVARYIT</sequence>
<gene>
    <name evidence="1" type="ORF">E2C01_095667</name>
</gene>
<comment type="caution">
    <text evidence="1">The sequence shown here is derived from an EMBL/GenBank/DDBJ whole genome shotgun (WGS) entry which is preliminary data.</text>
</comment>
<reference evidence="1 2" key="1">
    <citation type="submission" date="2019-05" db="EMBL/GenBank/DDBJ databases">
        <title>Another draft genome of Portunus trituberculatus and its Hox gene families provides insights of decapod evolution.</title>
        <authorList>
            <person name="Jeong J.-H."/>
            <person name="Song I."/>
            <person name="Kim S."/>
            <person name="Choi T."/>
            <person name="Kim D."/>
            <person name="Ryu S."/>
            <person name="Kim W."/>
        </authorList>
    </citation>
    <scope>NUCLEOTIDE SEQUENCE [LARGE SCALE GENOMIC DNA]</scope>
    <source>
        <tissue evidence="1">Muscle</tissue>
    </source>
</reference>
<dbReference type="Proteomes" id="UP000324222">
    <property type="component" value="Unassembled WGS sequence"/>
</dbReference>
<organism evidence="1 2">
    <name type="scientific">Portunus trituberculatus</name>
    <name type="common">Swimming crab</name>
    <name type="synonym">Neptunus trituberculatus</name>
    <dbReference type="NCBI Taxonomy" id="210409"/>
    <lineage>
        <taxon>Eukaryota</taxon>
        <taxon>Metazoa</taxon>
        <taxon>Ecdysozoa</taxon>
        <taxon>Arthropoda</taxon>
        <taxon>Crustacea</taxon>
        <taxon>Multicrustacea</taxon>
        <taxon>Malacostraca</taxon>
        <taxon>Eumalacostraca</taxon>
        <taxon>Eucarida</taxon>
        <taxon>Decapoda</taxon>
        <taxon>Pleocyemata</taxon>
        <taxon>Brachyura</taxon>
        <taxon>Eubrachyura</taxon>
        <taxon>Portunoidea</taxon>
        <taxon>Portunidae</taxon>
        <taxon>Portuninae</taxon>
        <taxon>Portunus</taxon>
    </lineage>
</organism>